<organism evidence="1 2">
    <name type="scientific">Paenibacillus agri</name>
    <dbReference type="NCBI Taxonomy" id="2744309"/>
    <lineage>
        <taxon>Bacteria</taxon>
        <taxon>Bacillati</taxon>
        <taxon>Bacillota</taxon>
        <taxon>Bacilli</taxon>
        <taxon>Bacillales</taxon>
        <taxon>Paenibacillaceae</taxon>
        <taxon>Paenibacillus</taxon>
    </lineage>
</organism>
<proteinExistence type="predicted"/>
<sequence length="194" mass="22195">MVKMSQLVRKKSRPHVTAFVLRKTARAMLPFYTKIAKDEKFARQWSKAVVTANLNLMGELLARIPSLVGNQDYGTNAIGYFISFPFTPPVGYYTNGTTIPPGLVQFTFNTKAHRYIARALLPFYRKLATSCRYAKALAYAIRRKDQRTVKCLVRKFVTSAALRSVNIEDSGIALLFKTPFSKYPYRNLLFRESY</sequence>
<protein>
    <submittedName>
        <fullName evidence="1">Uncharacterized protein</fullName>
    </submittedName>
</protein>
<dbReference type="Proteomes" id="UP000564806">
    <property type="component" value="Unassembled WGS sequence"/>
</dbReference>
<dbReference type="EMBL" id="JABWCS010000221">
    <property type="protein sequence ID" value="NUU64303.1"/>
    <property type="molecule type" value="Genomic_DNA"/>
</dbReference>
<dbReference type="AlphaFoldDB" id="A0A850ESY8"/>
<name>A0A850ESY8_9BACL</name>
<comment type="caution">
    <text evidence="1">The sequence shown here is derived from an EMBL/GenBank/DDBJ whole genome shotgun (WGS) entry which is preliminary data.</text>
</comment>
<gene>
    <name evidence="1" type="ORF">HPT30_28515</name>
</gene>
<reference evidence="1" key="1">
    <citation type="submission" date="2020-06" db="EMBL/GenBank/DDBJ databases">
        <title>Paenibacillus sp. nov., isolated from soil.</title>
        <authorList>
            <person name="Seo Y.L."/>
        </authorList>
    </citation>
    <scope>NUCLEOTIDE SEQUENCE [LARGE SCALE GENOMIC DNA]</scope>
    <source>
        <strain evidence="1">JW14</strain>
    </source>
</reference>
<accession>A0A850ESY8</accession>
<keyword evidence="2" id="KW-1185">Reference proteome</keyword>
<evidence type="ECO:0000313" key="1">
    <source>
        <dbReference type="EMBL" id="NUU64303.1"/>
    </source>
</evidence>
<evidence type="ECO:0000313" key="2">
    <source>
        <dbReference type="Proteomes" id="UP000564806"/>
    </source>
</evidence>